<evidence type="ECO:0000256" key="1">
    <source>
        <dbReference type="ARBA" id="ARBA00022596"/>
    </source>
</evidence>
<proteinExistence type="inferred from homology"/>
<dbReference type="PANTHER" id="PTHR36566">
    <property type="entry name" value="NICKEL INSERTION PROTEIN-RELATED"/>
    <property type="match status" value="1"/>
</dbReference>
<dbReference type="InterPro" id="IPR002822">
    <property type="entry name" value="Ni_insertion"/>
</dbReference>
<dbReference type="EMBL" id="CAFBPM010000016">
    <property type="protein sequence ID" value="CAB5028936.1"/>
    <property type="molecule type" value="Genomic_DNA"/>
</dbReference>
<evidence type="ECO:0000313" key="2">
    <source>
        <dbReference type="EMBL" id="CAB4816483.1"/>
    </source>
</evidence>
<reference evidence="3" key="1">
    <citation type="submission" date="2020-05" db="EMBL/GenBank/DDBJ databases">
        <authorList>
            <person name="Chiriac C."/>
            <person name="Salcher M."/>
            <person name="Ghai R."/>
            <person name="Kavagutti S V."/>
        </authorList>
    </citation>
    <scope>NUCLEOTIDE SEQUENCE</scope>
</reference>
<dbReference type="NCBIfam" id="TIGR00299">
    <property type="entry name" value="nickel pincer cofactor biosynthesis protein LarC"/>
    <property type="match status" value="1"/>
</dbReference>
<keyword evidence="1" id="KW-0533">Nickel</keyword>
<evidence type="ECO:0000313" key="4">
    <source>
        <dbReference type="EMBL" id="CAB5028936.1"/>
    </source>
</evidence>
<protein>
    <submittedName>
        <fullName evidence="3">Unannotated protein</fullName>
    </submittedName>
</protein>
<dbReference type="PANTHER" id="PTHR36566:SF1">
    <property type="entry name" value="PYRIDINIUM-3,5-BISTHIOCARBOXYLIC ACID MONONUCLEOTIDE NICKEL INSERTION PROTEIN"/>
    <property type="match status" value="1"/>
</dbReference>
<sequence length="389" mass="40986">MTSSRVAWFQCANGIAGDMILGSLLDAGASLDAVRKSLEGLHLPGWSIETEQVTRGGISATHLTVLVDDNDTARSYGVIRDLLERAEIDERVRSRSQRAFEHLARVEAAIHRTTLEDVHFHEVGGHDALIDVVGSMAALEDLGIDDVFVSPIGLGHGTITSAHGSLPSPAPATLALLEGFVVTGVDLPVELATPTGAAIARALCESSTPLPPMTISSQGFGAGTRDIEGVANVVGVLVGEGTRTHDDAVVLLETTLDDVSGEVLGATISHLLEEGALDAWAAPVKMKKNRPGHVLSVLGDPKDLETLKSLVATLTGTLGIRTSLVSRTIHQRSFVDVDVLGHTIAIKVSDVNAKPEFDDVARVANATGRSLIEIDGLANHAYQERRDAT</sequence>
<dbReference type="HAMAP" id="MF_01074">
    <property type="entry name" value="LarC"/>
    <property type="match status" value="1"/>
</dbReference>
<accession>A0A6J7E3E0</accession>
<organism evidence="3">
    <name type="scientific">freshwater metagenome</name>
    <dbReference type="NCBI Taxonomy" id="449393"/>
    <lineage>
        <taxon>unclassified sequences</taxon>
        <taxon>metagenomes</taxon>
        <taxon>ecological metagenomes</taxon>
    </lineage>
</organism>
<dbReference type="AlphaFoldDB" id="A0A6J7E3E0"/>
<dbReference type="Gene3D" id="3.30.70.1380">
    <property type="entry name" value="Transcriptional regulatory protein pf0864 domain like"/>
    <property type="match status" value="1"/>
</dbReference>
<name>A0A6J7E3E0_9ZZZZ</name>
<dbReference type="EMBL" id="CAFBLT010000001">
    <property type="protein sequence ID" value="CAB4875590.1"/>
    <property type="molecule type" value="Genomic_DNA"/>
</dbReference>
<evidence type="ECO:0000313" key="3">
    <source>
        <dbReference type="EMBL" id="CAB4875590.1"/>
    </source>
</evidence>
<gene>
    <name evidence="2" type="ORF">UFOPK3164_00101</name>
    <name evidence="3" type="ORF">UFOPK3427_01105</name>
    <name evidence="4" type="ORF">UFOPK4112_01443</name>
</gene>
<dbReference type="Pfam" id="PF01969">
    <property type="entry name" value="Ni_insertion"/>
    <property type="match status" value="1"/>
</dbReference>
<dbReference type="EMBL" id="CAFABE010000002">
    <property type="protein sequence ID" value="CAB4816483.1"/>
    <property type="molecule type" value="Genomic_DNA"/>
</dbReference>